<dbReference type="EMBL" id="JBHSWH010000001">
    <property type="protein sequence ID" value="MFC6707381.1"/>
    <property type="molecule type" value="Genomic_DNA"/>
</dbReference>
<dbReference type="InterPro" id="IPR049449">
    <property type="entry name" value="TesB_ACOT8-like_N"/>
</dbReference>
<accession>A0ABW2AM16</accession>
<reference evidence="4" key="1">
    <citation type="journal article" date="2019" name="Int. J. Syst. Evol. Microbiol.">
        <title>The Global Catalogue of Microorganisms (GCM) 10K type strain sequencing project: providing services to taxonomists for standard genome sequencing and annotation.</title>
        <authorList>
            <consortium name="The Broad Institute Genomics Platform"/>
            <consortium name="The Broad Institute Genome Sequencing Center for Infectious Disease"/>
            <person name="Wu L."/>
            <person name="Ma J."/>
        </authorList>
    </citation>
    <scope>NUCLEOTIDE SEQUENCE [LARGE SCALE GENOMIC DNA]</scope>
    <source>
        <strain evidence="4">CCUG 58127</strain>
    </source>
</reference>
<evidence type="ECO:0000259" key="2">
    <source>
        <dbReference type="Pfam" id="PF20789"/>
    </source>
</evidence>
<keyword evidence="4" id="KW-1185">Reference proteome</keyword>
<gene>
    <name evidence="3" type="ORF">ACFQDH_19540</name>
</gene>
<dbReference type="PANTHER" id="PTHR38110">
    <property type="entry name" value="CHROMOSOME 23, WHOLE GENOME SHOTGUN SEQUENCE"/>
    <property type="match status" value="1"/>
</dbReference>
<protein>
    <submittedName>
        <fullName evidence="3">Thioesterase family protein</fullName>
    </submittedName>
</protein>
<dbReference type="Proteomes" id="UP001596298">
    <property type="component" value="Unassembled WGS sequence"/>
</dbReference>
<evidence type="ECO:0000313" key="3">
    <source>
        <dbReference type="EMBL" id="MFC6707381.1"/>
    </source>
</evidence>
<sequence length="278" mass="29581">MTELDDALRLEQSGTGWTGRLSDDWAIGEAINGGLLMSLATTATARSSEAAGGHRDPLSFSAVFLSPGTAGPVQIEPRILRSGRSMTTAEVVVSQPVDGRDVERFRALITLGDLEKYAEPVLRTVAAPDIPPPDKCLSAQDAPPSTLTKSGFLKRFDARMDPATVGWAVGEPSGQGEMRGWLQLADGAQIDAVGLLLALDAFPPVSFDLGSVGWVPTVEFTGYVRGIPAPGWLQLRLHTEHVAGGLLNEDCQIWDSTGRLVAHSRQLASARFPTPSVE</sequence>
<dbReference type="InterPro" id="IPR029069">
    <property type="entry name" value="HotDog_dom_sf"/>
</dbReference>
<dbReference type="PANTHER" id="PTHR38110:SF1">
    <property type="entry name" value="THIOESTERASE DOMAIN-CONTAINING PROTEIN"/>
    <property type="match status" value="1"/>
</dbReference>
<dbReference type="InterPro" id="IPR049450">
    <property type="entry name" value="ACOT8-like_C"/>
</dbReference>
<dbReference type="InterPro" id="IPR042171">
    <property type="entry name" value="Acyl-CoA_hotdog"/>
</dbReference>
<dbReference type="RefSeq" id="WP_382404049.1">
    <property type="nucleotide sequence ID" value="NZ_JBHSWH010000001.1"/>
</dbReference>
<comment type="caution">
    <text evidence="3">The sequence shown here is derived from an EMBL/GenBank/DDBJ whole genome shotgun (WGS) entry which is preliminary data.</text>
</comment>
<organism evidence="3 4">
    <name type="scientific">Flexivirga alba</name>
    <dbReference type="NCBI Taxonomy" id="702742"/>
    <lineage>
        <taxon>Bacteria</taxon>
        <taxon>Bacillati</taxon>
        <taxon>Actinomycetota</taxon>
        <taxon>Actinomycetes</taxon>
        <taxon>Micrococcales</taxon>
        <taxon>Dermacoccaceae</taxon>
        <taxon>Flexivirga</taxon>
    </lineage>
</organism>
<dbReference type="Gene3D" id="2.40.160.210">
    <property type="entry name" value="Acyl-CoA thioesterase, double hotdog domain"/>
    <property type="match status" value="1"/>
</dbReference>
<feature type="domain" description="Acyl-CoA thioesterase-like N-terminal HotDog" evidence="1">
    <location>
        <begin position="22"/>
        <end position="111"/>
    </location>
</feature>
<dbReference type="Pfam" id="PF13622">
    <property type="entry name" value="4HBT_3"/>
    <property type="match status" value="1"/>
</dbReference>
<dbReference type="Pfam" id="PF20789">
    <property type="entry name" value="4HBT_3C"/>
    <property type="match status" value="1"/>
</dbReference>
<evidence type="ECO:0000259" key="1">
    <source>
        <dbReference type="Pfam" id="PF13622"/>
    </source>
</evidence>
<feature type="domain" description="Acyl-CoA thioesterase-like C-terminal" evidence="2">
    <location>
        <begin position="133"/>
        <end position="268"/>
    </location>
</feature>
<dbReference type="InterPro" id="IPR052389">
    <property type="entry name" value="Sec_Metab_Biosynth-Assoc"/>
</dbReference>
<name>A0ABW2AM16_9MICO</name>
<evidence type="ECO:0000313" key="4">
    <source>
        <dbReference type="Proteomes" id="UP001596298"/>
    </source>
</evidence>
<dbReference type="SUPFAM" id="SSF54637">
    <property type="entry name" value="Thioesterase/thiol ester dehydrase-isomerase"/>
    <property type="match status" value="2"/>
</dbReference>
<proteinExistence type="predicted"/>